<name>A0A4Y8Q9J9_9BACL</name>
<evidence type="ECO:0008006" key="4">
    <source>
        <dbReference type="Google" id="ProtNLM"/>
    </source>
</evidence>
<dbReference type="Proteomes" id="UP000298246">
    <property type="component" value="Unassembled WGS sequence"/>
</dbReference>
<feature type="transmembrane region" description="Helical" evidence="1">
    <location>
        <begin position="52"/>
        <end position="75"/>
    </location>
</feature>
<keyword evidence="1" id="KW-1133">Transmembrane helix</keyword>
<feature type="transmembrane region" description="Helical" evidence="1">
    <location>
        <begin position="21"/>
        <end position="46"/>
    </location>
</feature>
<evidence type="ECO:0000313" key="3">
    <source>
        <dbReference type="Proteomes" id="UP000298246"/>
    </source>
</evidence>
<keyword evidence="1" id="KW-0472">Membrane</keyword>
<dbReference type="OrthoDB" id="2182676at2"/>
<dbReference type="InterPro" id="IPR006938">
    <property type="entry name" value="DUF624"/>
</dbReference>
<keyword evidence="1" id="KW-0812">Transmembrane</keyword>
<feature type="transmembrane region" description="Helical" evidence="1">
    <location>
        <begin position="106"/>
        <end position="126"/>
    </location>
</feature>
<reference evidence="2 3" key="1">
    <citation type="submission" date="2017-03" db="EMBL/GenBank/DDBJ databases">
        <title>Isolation of Levoglucosan Utilizing Bacteria.</title>
        <authorList>
            <person name="Arya A.S."/>
        </authorList>
    </citation>
    <scope>NUCLEOTIDE SEQUENCE [LARGE SCALE GENOMIC DNA]</scope>
    <source>
        <strain evidence="2 3">MEC069</strain>
    </source>
</reference>
<dbReference type="Pfam" id="PF04854">
    <property type="entry name" value="DUF624"/>
    <property type="match status" value="1"/>
</dbReference>
<protein>
    <recommendedName>
        <fullName evidence="4">DUF624 domain-containing protein</fullName>
    </recommendedName>
</protein>
<feature type="transmembrane region" description="Helical" evidence="1">
    <location>
        <begin position="138"/>
        <end position="161"/>
    </location>
</feature>
<evidence type="ECO:0000256" key="1">
    <source>
        <dbReference type="SAM" id="Phobius"/>
    </source>
</evidence>
<dbReference type="RefSeq" id="WP_134749497.1">
    <property type="nucleotide sequence ID" value="NZ_MYFO02000004.1"/>
</dbReference>
<evidence type="ECO:0000313" key="2">
    <source>
        <dbReference type="EMBL" id="TFE91383.1"/>
    </source>
</evidence>
<feature type="transmembrane region" description="Helical" evidence="1">
    <location>
        <begin position="204"/>
        <end position="223"/>
    </location>
</feature>
<keyword evidence="3" id="KW-1185">Reference proteome</keyword>
<dbReference type="AlphaFoldDB" id="A0A4Y8Q9J9"/>
<comment type="caution">
    <text evidence="2">The sequence shown here is derived from an EMBL/GenBank/DDBJ whole genome shotgun (WGS) entry which is preliminary data.</text>
</comment>
<dbReference type="EMBL" id="MYFO01000002">
    <property type="protein sequence ID" value="TFE91383.1"/>
    <property type="molecule type" value="Genomic_DNA"/>
</dbReference>
<proteinExistence type="predicted"/>
<gene>
    <name evidence="2" type="ORF">B5M42_02775</name>
</gene>
<sequence>MEFKGAMGGLYRITEWIMRLTVTNLLWFFCSLPVFFIVFLGLIAGAEDTASFFYSLIAAGVLAPFLLFPATAALFTVARKWVMGDEDVPMFKTFFRGYKENYKQSLLGGLIMMAVVGIIAVNFFYYNRLNSSLSAISIVFIIFYVIITLAVFNFFALMTHLHMKTLQLVKNAILITIGNPVTSFFLLVLNGAVVYISVTYMNFFFVPFFTGSVMATISFWLFYRAFQSLQLKQMALDEQERQRSEEAARELEEAQVIDLHKSGDKRQD</sequence>
<accession>A0A4Y8Q9J9</accession>
<feature type="transmembrane region" description="Helical" evidence="1">
    <location>
        <begin position="173"/>
        <end position="198"/>
    </location>
</feature>
<organism evidence="2 3">
    <name type="scientific">Paenibacillus athensensis</name>
    <dbReference type="NCBI Taxonomy" id="1967502"/>
    <lineage>
        <taxon>Bacteria</taxon>
        <taxon>Bacillati</taxon>
        <taxon>Bacillota</taxon>
        <taxon>Bacilli</taxon>
        <taxon>Bacillales</taxon>
        <taxon>Paenibacillaceae</taxon>
        <taxon>Paenibacillus</taxon>
    </lineage>
</organism>